<keyword evidence="1" id="KW-0175">Coiled coil</keyword>
<dbReference type="PIRSF" id="PIRSF028069">
    <property type="entry name" value="UCP028069"/>
    <property type="match status" value="1"/>
</dbReference>
<keyword evidence="3" id="KW-1185">Reference proteome</keyword>
<sequence length="259" mass="29366">MLNRNKTTRLRTIIVGLIAILSAGNLVAQTSLDKSIKLENQITNASIQSQKKIDRFAEQTLNMAAEYKSTLRIIESLKIYNNQLENLINSQEQEMLTIQDEIDNIDETERGVVPLMNEMIATLEAFIEIDLPFHREDRLARVNRLKNNMLRADVATGEKYRTILSAYEAEIKYGEGFEAYQADIPGEDRKVEFLRFGRVLLVYLTLDGTSAGFWNAESKSFEPLGEEYIRSIQYGIKMANKQASNNLIKLPVPAAKGAQ</sequence>
<comment type="caution">
    <text evidence="2">The sequence shown here is derived from an EMBL/GenBank/DDBJ whole genome shotgun (WGS) entry which is preliminary data.</text>
</comment>
<name>A0ABV2BRV8_9GAMM</name>
<dbReference type="Proteomes" id="UP001548189">
    <property type="component" value="Unassembled WGS sequence"/>
</dbReference>
<organism evidence="2 3">
    <name type="scientific">Aliikangiella maris</name>
    <dbReference type="NCBI Taxonomy" id="3162458"/>
    <lineage>
        <taxon>Bacteria</taxon>
        <taxon>Pseudomonadati</taxon>
        <taxon>Pseudomonadota</taxon>
        <taxon>Gammaproteobacteria</taxon>
        <taxon>Oceanospirillales</taxon>
        <taxon>Pleioneaceae</taxon>
        <taxon>Aliikangiella</taxon>
    </lineage>
</organism>
<protein>
    <submittedName>
        <fullName evidence="2">DUF3450 domain-containing protein</fullName>
    </submittedName>
</protein>
<dbReference type="RefSeq" id="WP_353874268.1">
    <property type="nucleotide sequence ID" value="NZ_JBEVCJ010000005.1"/>
</dbReference>
<dbReference type="EMBL" id="JBEVCJ010000005">
    <property type="protein sequence ID" value="MET1254686.1"/>
    <property type="molecule type" value="Genomic_DNA"/>
</dbReference>
<evidence type="ECO:0000313" key="2">
    <source>
        <dbReference type="EMBL" id="MET1254686.1"/>
    </source>
</evidence>
<dbReference type="Pfam" id="PF11932">
    <property type="entry name" value="DUF3450"/>
    <property type="match status" value="1"/>
</dbReference>
<feature type="coiled-coil region" evidence="1">
    <location>
        <begin position="74"/>
        <end position="108"/>
    </location>
</feature>
<proteinExistence type="predicted"/>
<evidence type="ECO:0000313" key="3">
    <source>
        <dbReference type="Proteomes" id="UP001548189"/>
    </source>
</evidence>
<evidence type="ECO:0000256" key="1">
    <source>
        <dbReference type="SAM" id="Coils"/>
    </source>
</evidence>
<gene>
    <name evidence="2" type="ORF">ABVT43_06065</name>
</gene>
<dbReference type="InterPro" id="IPR016866">
    <property type="entry name" value="UCP028069"/>
</dbReference>
<reference evidence="2 3" key="1">
    <citation type="submission" date="2024-06" db="EMBL/GenBank/DDBJ databases">
        <authorList>
            <person name="Li F."/>
        </authorList>
    </citation>
    <scope>NUCLEOTIDE SEQUENCE [LARGE SCALE GENOMIC DNA]</scope>
    <source>
        <strain evidence="2 3">GXAS 311</strain>
    </source>
</reference>
<accession>A0ABV2BRV8</accession>